<dbReference type="AlphaFoldDB" id="A0A855SFC0"/>
<comment type="caution">
    <text evidence="2">The sequence shown here is derived from an EMBL/GenBank/DDBJ whole genome shotgun (WGS) entry which is preliminary data.</text>
</comment>
<keyword evidence="1" id="KW-1133">Transmembrane helix</keyword>
<feature type="transmembrane region" description="Helical" evidence="1">
    <location>
        <begin position="231"/>
        <end position="253"/>
    </location>
</feature>
<dbReference type="GeneID" id="61229467"/>
<dbReference type="InterPro" id="IPR029044">
    <property type="entry name" value="Nucleotide-diphossugar_trans"/>
</dbReference>
<keyword evidence="1" id="KW-0812">Transmembrane</keyword>
<gene>
    <name evidence="2" type="ORF">C0W41_13185</name>
</gene>
<dbReference type="RefSeq" id="WP_045131962.1">
    <property type="nucleotide sequence ID" value="NZ_JZSV01000002.1"/>
</dbReference>
<sequence>MKNSLFIGLCTTYSDFYKYKLTLMESFSCLDRSFDGNCFFYIVIQGDNFDNLEPNFGKLNVHVKHESFLGISNARNLCIKKATDVGSEYILFHDASICWTEDSAKFIFRYKDDMPKVNISFSDKIKNYDCPTLTGSERNVNPIYDTYVGSYLFKLEDISGLRFNLDFGPGQNTNFKSGEDVLFLFDAFSIRQSYNVFEAEKKIMIYHPPRDSDFSKHLLYAKGQGKMFRILLARFLSLSIVKDIILFFGNAVFRCLLLKKNSLKILLQRVTGFFS</sequence>
<dbReference type="SUPFAM" id="SSF53448">
    <property type="entry name" value="Nucleotide-diphospho-sugar transferases"/>
    <property type="match status" value="1"/>
</dbReference>
<protein>
    <recommendedName>
        <fullName evidence="4">Glycosyltransferase 2-like domain-containing protein</fullName>
    </recommendedName>
</protein>
<dbReference type="EMBL" id="PYOY01000006">
    <property type="protein sequence ID" value="PSX06969.1"/>
    <property type="molecule type" value="Genomic_DNA"/>
</dbReference>
<evidence type="ECO:0008006" key="4">
    <source>
        <dbReference type="Google" id="ProtNLM"/>
    </source>
</evidence>
<reference evidence="2 3" key="1">
    <citation type="submission" date="2018-01" db="EMBL/GenBank/DDBJ databases">
        <title>Whole genome sequencing of Histamine producing bacteria.</title>
        <authorList>
            <person name="Butler K."/>
        </authorList>
    </citation>
    <scope>NUCLEOTIDE SEQUENCE [LARGE SCALE GENOMIC DNA]</scope>
    <source>
        <strain evidence="2 3">A2-1</strain>
    </source>
</reference>
<accession>A0A855SFC0</accession>
<proteinExistence type="predicted"/>
<organism evidence="2 3">
    <name type="scientific">Photobacterium angustum</name>
    <dbReference type="NCBI Taxonomy" id="661"/>
    <lineage>
        <taxon>Bacteria</taxon>
        <taxon>Pseudomonadati</taxon>
        <taxon>Pseudomonadota</taxon>
        <taxon>Gammaproteobacteria</taxon>
        <taxon>Vibrionales</taxon>
        <taxon>Vibrionaceae</taxon>
        <taxon>Photobacterium</taxon>
    </lineage>
</organism>
<evidence type="ECO:0000313" key="2">
    <source>
        <dbReference type="EMBL" id="PSX06969.1"/>
    </source>
</evidence>
<evidence type="ECO:0000313" key="3">
    <source>
        <dbReference type="Proteomes" id="UP000241440"/>
    </source>
</evidence>
<keyword evidence="1" id="KW-0472">Membrane</keyword>
<name>A0A855SFC0_PHOAN</name>
<dbReference type="Gene3D" id="3.90.550.10">
    <property type="entry name" value="Spore Coat Polysaccharide Biosynthesis Protein SpsA, Chain A"/>
    <property type="match status" value="1"/>
</dbReference>
<dbReference type="Proteomes" id="UP000241440">
    <property type="component" value="Unassembled WGS sequence"/>
</dbReference>
<evidence type="ECO:0000256" key="1">
    <source>
        <dbReference type="SAM" id="Phobius"/>
    </source>
</evidence>